<dbReference type="Gene3D" id="3.20.20.140">
    <property type="entry name" value="Metal-dependent hydrolases"/>
    <property type="match status" value="1"/>
</dbReference>
<protein>
    <submittedName>
        <fullName evidence="3">Amidohydrolase family protein</fullName>
    </submittedName>
</protein>
<feature type="signal peptide" evidence="1">
    <location>
        <begin position="1"/>
        <end position="25"/>
    </location>
</feature>
<evidence type="ECO:0000256" key="1">
    <source>
        <dbReference type="SAM" id="SignalP"/>
    </source>
</evidence>
<name>A0A7C9RLC7_9BRAD</name>
<evidence type="ECO:0000259" key="2">
    <source>
        <dbReference type="Pfam" id="PF04909"/>
    </source>
</evidence>
<comment type="caution">
    <text evidence="3">The sequence shown here is derived from an EMBL/GenBank/DDBJ whole genome shotgun (WGS) entry which is preliminary data.</text>
</comment>
<gene>
    <name evidence="3" type="ORF">G4V63_21145</name>
</gene>
<proteinExistence type="predicted"/>
<feature type="domain" description="Amidohydrolase-related" evidence="2">
    <location>
        <begin position="291"/>
        <end position="527"/>
    </location>
</feature>
<evidence type="ECO:0000313" key="4">
    <source>
        <dbReference type="Proteomes" id="UP000480266"/>
    </source>
</evidence>
<reference evidence="3" key="1">
    <citation type="submission" date="2020-02" db="EMBL/GenBank/DDBJ databases">
        <title>Draft genome sequence of Candidatus Afipia apatlaquensis IBT-C3, a potential strain for decolorization of textile dyes.</title>
        <authorList>
            <person name="Sanchez-Reyes A."/>
            <person name="Breton-Deval L."/>
            <person name="Mangelson H."/>
            <person name="Sanchez-Flores A."/>
        </authorList>
    </citation>
    <scope>NUCLEOTIDE SEQUENCE [LARGE SCALE GENOMIC DNA]</scope>
    <source>
        <strain evidence="3">IBT-C3</strain>
    </source>
</reference>
<evidence type="ECO:0000313" key="3">
    <source>
        <dbReference type="EMBL" id="NGX97616.1"/>
    </source>
</evidence>
<dbReference type="EMBL" id="JAAMRR010001081">
    <property type="protein sequence ID" value="NGX97616.1"/>
    <property type="molecule type" value="Genomic_DNA"/>
</dbReference>
<dbReference type="InterPro" id="IPR006680">
    <property type="entry name" value="Amidohydro-rel"/>
</dbReference>
<accession>A0A7C9RLC7</accession>
<sequence length="559" mass="61873">MHRRTFVASALASISLKYLCPPALAQASLTSSHLPQKLADLHCHIFNADDLPIEGFVRKVIIPASTELRSQFRDYPDAFIALIRVLSTVMKEAAPSPAEEIALAVPPTATERRNKDLATIEKLLNRIWSREIPPGLDFKDGIAVNVAVTKLQKLLIDEVYPSFFCCGATQDDVENVPLKDMAERLYVSNGIVGRNTRWALLFTRYRFELADALQSFHGGKAVLATPALVDFSKWLEDDNVSNLDQQVAVMGRLTRRKTGLRIHPFMAFDPLRQALHIKAGGAESDSPLALVKKAIESEGFIGVKLYPPMGFRAFNNAGAGTDFPSHVRKPTALGKEPGKQLDDALAQLFTWCAVNHVPVMAHAANSNGAGPGYGTRANPRYWLSLLKQPNFSNLRINLAHFGGFEEGGSPEKSWEWSIGKSWQQSPGAFLYADMSYFSEILQSDAQKRKSLMAGWKALREQFPQSANRLIYGSDWVMLGREKGVAPIDLQAHKPYSALVADFLSSVGYSDDQIASIMWRNASRFLGLGAEEKPLGTRARLEKFYSTEGINADWLTNYGV</sequence>
<dbReference type="AlphaFoldDB" id="A0A7C9RLC7"/>
<keyword evidence="4" id="KW-1185">Reference proteome</keyword>
<feature type="chain" id="PRO_5028892335" evidence="1">
    <location>
        <begin position="26"/>
        <end position="559"/>
    </location>
</feature>
<keyword evidence="1" id="KW-0732">Signal</keyword>
<dbReference type="Proteomes" id="UP000480266">
    <property type="component" value="Unassembled WGS sequence"/>
</dbReference>
<dbReference type="InterPro" id="IPR032466">
    <property type="entry name" value="Metal_Hydrolase"/>
</dbReference>
<organism evidence="3 4">
    <name type="scientific">Candidatus Afipia apatlaquensis</name>
    <dbReference type="NCBI Taxonomy" id="2712852"/>
    <lineage>
        <taxon>Bacteria</taxon>
        <taxon>Pseudomonadati</taxon>
        <taxon>Pseudomonadota</taxon>
        <taxon>Alphaproteobacteria</taxon>
        <taxon>Hyphomicrobiales</taxon>
        <taxon>Nitrobacteraceae</taxon>
        <taxon>Afipia</taxon>
    </lineage>
</organism>
<dbReference type="SUPFAM" id="SSF51556">
    <property type="entry name" value="Metallo-dependent hydrolases"/>
    <property type="match status" value="1"/>
</dbReference>
<dbReference type="GO" id="GO:0016787">
    <property type="term" value="F:hydrolase activity"/>
    <property type="evidence" value="ECO:0007669"/>
    <property type="project" value="UniProtKB-KW"/>
</dbReference>
<dbReference type="Pfam" id="PF04909">
    <property type="entry name" value="Amidohydro_2"/>
    <property type="match status" value="1"/>
</dbReference>